<evidence type="ECO:0000313" key="4">
    <source>
        <dbReference type="Proteomes" id="UP000078046"/>
    </source>
</evidence>
<dbReference type="InterPro" id="IPR002048">
    <property type="entry name" value="EF_hand_dom"/>
</dbReference>
<dbReference type="Gene3D" id="3.80.10.10">
    <property type="entry name" value="Ribonuclease Inhibitor"/>
    <property type="match status" value="1"/>
</dbReference>
<dbReference type="Gene3D" id="1.10.238.10">
    <property type="entry name" value="EF-hand"/>
    <property type="match status" value="1"/>
</dbReference>
<dbReference type="AlphaFoldDB" id="A0A177BA74"/>
<dbReference type="Proteomes" id="UP000078046">
    <property type="component" value="Unassembled WGS sequence"/>
</dbReference>
<organism evidence="3 4">
    <name type="scientific">Intoshia linei</name>
    <dbReference type="NCBI Taxonomy" id="1819745"/>
    <lineage>
        <taxon>Eukaryota</taxon>
        <taxon>Metazoa</taxon>
        <taxon>Spiralia</taxon>
        <taxon>Lophotrochozoa</taxon>
        <taxon>Mesozoa</taxon>
        <taxon>Orthonectida</taxon>
        <taxon>Rhopaluridae</taxon>
        <taxon>Intoshia</taxon>
    </lineage>
</organism>
<feature type="domain" description="EF-hand" evidence="2">
    <location>
        <begin position="387"/>
        <end position="422"/>
    </location>
</feature>
<dbReference type="GO" id="GO:0005509">
    <property type="term" value="F:calcium ion binding"/>
    <property type="evidence" value="ECO:0007669"/>
    <property type="project" value="InterPro"/>
</dbReference>
<reference evidence="3 4" key="1">
    <citation type="submission" date="2016-04" db="EMBL/GenBank/DDBJ databases">
        <title>The genome of Intoshia linei affirms orthonectids as highly simplified spiralians.</title>
        <authorList>
            <person name="Mikhailov K.V."/>
            <person name="Slusarev G.S."/>
            <person name="Nikitin M.A."/>
            <person name="Logacheva M.D."/>
            <person name="Penin A."/>
            <person name="Aleoshin V."/>
            <person name="Panchin Y.V."/>
        </authorList>
    </citation>
    <scope>NUCLEOTIDE SEQUENCE [LARGE SCALE GENOMIC DNA]</scope>
    <source>
        <strain evidence="3">Intl2013</strain>
        <tissue evidence="3">Whole animal</tissue>
    </source>
</reference>
<gene>
    <name evidence="3" type="ORF">A3Q56_01003</name>
</gene>
<comment type="caution">
    <text evidence="3">The sequence shown here is derived from an EMBL/GenBank/DDBJ whole genome shotgun (WGS) entry which is preliminary data.</text>
</comment>
<evidence type="ECO:0000313" key="3">
    <source>
        <dbReference type="EMBL" id="OAF71218.1"/>
    </source>
</evidence>
<dbReference type="CDD" id="cd00051">
    <property type="entry name" value="EFh"/>
    <property type="match status" value="1"/>
</dbReference>
<accession>A0A177BA74</accession>
<name>A0A177BA74_9BILA</name>
<feature type="domain" description="EF-hand" evidence="2">
    <location>
        <begin position="423"/>
        <end position="458"/>
    </location>
</feature>
<dbReference type="PANTHER" id="PTHR24114:SF2">
    <property type="entry name" value="F-BOX DOMAIN-CONTAINING PROTEIN-RELATED"/>
    <property type="match status" value="1"/>
</dbReference>
<dbReference type="PROSITE" id="PS50222">
    <property type="entry name" value="EF_HAND_2"/>
    <property type="match status" value="2"/>
</dbReference>
<dbReference type="Pfam" id="PF13516">
    <property type="entry name" value="LRR_6"/>
    <property type="match status" value="1"/>
</dbReference>
<dbReference type="PANTHER" id="PTHR24114">
    <property type="entry name" value="LEUCINE RICH REPEAT FAMILY PROTEIN"/>
    <property type="match status" value="1"/>
</dbReference>
<protein>
    <recommendedName>
        <fullName evidence="2">EF-hand domain-containing protein</fullName>
    </recommendedName>
</protein>
<dbReference type="InterPro" id="IPR001611">
    <property type="entry name" value="Leu-rich_rpt"/>
</dbReference>
<dbReference type="InterPro" id="IPR052394">
    <property type="entry name" value="LRR-containing"/>
</dbReference>
<dbReference type="EMBL" id="LWCA01000070">
    <property type="protein sequence ID" value="OAF71218.1"/>
    <property type="molecule type" value="Genomic_DNA"/>
</dbReference>
<dbReference type="OrthoDB" id="120976at2759"/>
<dbReference type="SUPFAM" id="SSF47473">
    <property type="entry name" value="EF-hand"/>
    <property type="match status" value="1"/>
</dbReference>
<dbReference type="SMART" id="SM00054">
    <property type="entry name" value="EFh"/>
    <property type="match status" value="2"/>
</dbReference>
<dbReference type="InterPro" id="IPR032675">
    <property type="entry name" value="LRR_dom_sf"/>
</dbReference>
<sequence length="490" mass="56913">MKEIYLKQIEKIKNNSYKSLLNKLSPIKNAPILPLLNQNDENQLRLYNLEFNPSKQIDVLITEYTELSLDEKLNKYFDRKIYENRKCLVQDLYLKICKKCCVAPIKKFKQKLMKKNVYIPHRYMGSNSIKPVAACLQNGTTRLLDIYERQVYGPDYANTPFSLSHLDFGRNLSVPVERLFSPYPQNAKTGQLFKKGWETDKYSKIKYILNNALLGNNINDLTGSKYIAKLITKNESIKKLNFSMNGFGICGGMYMGMLISNNEFITHLNLNSNRINSEGVKKIISSISQLKQLTKLKLAYNPITPFSAAALITEIECVEYCVLDYLDIRGVPVFNDFLLSLSTIQMRKHKFKCKHGLVVSKLPNKIGYKETISDVNPLEVLLIYMTQKNMRLVDLFKTLDKDQSMSLSRDEFIQGLKDIETPLSQDQLDELIDMLDKDKDGEVDYQEIMNINKEFRNIKLKAVRKVTENKRKQKELKERLKRQKLLELMQ</sequence>
<keyword evidence="4" id="KW-1185">Reference proteome</keyword>
<dbReference type="PROSITE" id="PS00018">
    <property type="entry name" value="EF_HAND_1"/>
    <property type="match status" value="1"/>
</dbReference>
<proteinExistence type="predicted"/>
<dbReference type="SUPFAM" id="SSF52047">
    <property type="entry name" value="RNI-like"/>
    <property type="match status" value="1"/>
</dbReference>
<evidence type="ECO:0000259" key="2">
    <source>
        <dbReference type="PROSITE" id="PS50222"/>
    </source>
</evidence>
<evidence type="ECO:0000256" key="1">
    <source>
        <dbReference type="ARBA" id="ARBA00022837"/>
    </source>
</evidence>
<dbReference type="Pfam" id="PF13499">
    <property type="entry name" value="EF-hand_7"/>
    <property type="match status" value="1"/>
</dbReference>
<dbReference type="InterPro" id="IPR018247">
    <property type="entry name" value="EF_Hand_1_Ca_BS"/>
</dbReference>
<dbReference type="InterPro" id="IPR011992">
    <property type="entry name" value="EF-hand-dom_pair"/>
</dbReference>
<keyword evidence="1" id="KW-0106">Calcium</keyword>